<evidence type="ECO:0000256" key="2">
    <source>
        <dbReference type="ARBA" id="ARBA00022964"/>
    </source>
</evidence>
<dbReference type="CDD" id="cd03463">
    <property type="entry name" value="3_4-PCD_alpha"/>
    <property type="match status" value="1"/>
</dbReference>
<dbReference type="Gene3D" id="2.60.130.10">
    <property type="entry name" value="Aromatic compound dioxygenase"/>
    <property type="match status" value="1"/>
</dbReference>
<organism evidence="5 6">
    <name type="scientific">Aurantimonas manganoxydans (strain ATCC BAA-1229 / DSM 21871 / SI85-9A1)</name>
    <dbReference type="NCBI Taxonomy" id="287752"/>
    <lineage>
        <taxon>Bacteria</taxon>
        <taxon>Pseudomonadati</taxon>
        <taxon>Pseudomonadota</taxon>
        <taxon>Alphaproteobacteria</taxon>
        <taxon>Hyphomicrobiales</taxon>
        <taxon>Aurantimonadaceae</taxon>
        <taxon>Aurantimonas</taxon>
    </lineage>
</organism>
<accession>Q1YFP3</accession>
<dbReference type="NCBIfam" id="TIGR02423">
    <property type="entry name" value="protocat_alph"/>
    <property type="match status" value="1"/>
</dbReference>
<feature type="domain" description="Intradiol ring-cleavage dioxygenases" evidence="4">
    <location>
        <begin position="56"/>
        <end position="84"/>
    </location>
</feature>
<dbReference type="InterPro" id="IPR015889">
    <property type="entry name" value="Intradiol_dOase_core"/>
</dbReference>
<keyword evidence="6" id="KW-1185">Reference proteome</keyword>
<name>Q1YFP3_AURMS</name>
<gene>
    <name evidence="5" type="ORF">SI859A1_03137</name>
</gene>
<dbReference type="Pfam" id="PF00775">
    <property type="entry name" value="Dioxygenase_C"/>
    <property type="match status" value="1"/>
</dbReference>
<dbReference type="EMBL" id="AAPJ01000006">
    <property type="protein sequence ID" value="EAS48930.1"/>
    <property type="molecule type" value="Genomic_DNA"/>
</dbReference>
<reference evidence="5 6" key="1">
    <citation type="journal article" date="2008" name="Appl. Environ. Microbiol.">
        <title>Genomic insights into Mn(II) oxidation by the marine alphaproteobacterium Aurantimonas sp. strain SI85-9A1.</title>
        <authorList>
            <person name="Dick G.J."/>
            <person name="Podell S."/>
            <person name="Johnson H.A."/>
            <person name="Rivera-Espinoza Y."/>
            <person name="Bernier-Latmani R."/>
            <person name="McCarthy J.K."/>
            <person name="Torpey J.W."/>
            <person name="Clement B.G."/>
            <person name="Gaasterland T."/>
            <person name="Tebo B.M."/>
        </authorList>
    </citation>
    <scope>NUCLEOTIDE SEQUENCE [LARGE SCALE GENOMIC DNA]</scope>
    <source>
        <strain evidence="5 6">SI85-9A1</strain>
    </source>
</reference>
<dbReference type="GO" id="GO:0018578">
    <property type="term" value="F:protocatechuate 3,4-dioxygenase activity"/>
    <property type="evidence" value="ECO:0007669"/>
    <property type="project" value="InterPro"/>
</dbReference>
<dbReference type="PANTHER" id="PTHR33711">
    <property type="entry name" value="DIOXYGENASE, PUTATIVE (AFU_ORTHOLOGUE AFUA_2G02910)-RELATED"/>
    <property type="match status" value="1"/>
</dbReference>
<dbReference type="InterPro" id="IPR000627">
    <property type="entry name" value="Intradiol_dOase_C"/>
</dbReference>
<proteinExistence type="inferred from homology"/>
<dbReference type="SUPFAM" id="SSF49482">
    <property type="entry name" value="Aromatic compound dioxygenase"/>
    <property type="match status" value="1"/>
</dbReference>
<evidence type="ECO:0000313" key="6">
    <source>
        <dbReference type="Proteomes" id="UP000000321"/>
    </source>
</evidence>
<evidence type="ECO:0000259" key="4">
    <source>
        <dbReference type="PROSITE" id="PS00083"/>
    </source>
</evidence>
<protein>
    <submittedName>
        <fullName evidence="5">Protocatechuate 3,4-dioxygenase, alpha subunit</fullName>
    </submittedName>
</protein>
<dbReference type="BioCyc" id="AURANTIMONAS:SI859A1_03137-MONOMER"/>
<evidence type="ECO:0000256" key="3">
    <source>
        <dbReference type="ARBA" id="ARBA00023002"/>
    </source>
</evidence>
<comment type="caution">
    <text evidence="5">The sequence shown here is derived from an EMBL/GenBank/DDBJ whole genome shotgun (WGS) entry which is preliminary data.</text>
</comment>
<comment type="similarity">
    <text evidence="1">Belongs to the intradiol ring-cleavage dioxygenase family.</text>
</comment>
<dbReference type="AlphaFoldDB" id="Q1YFP3"/>
<dbReference type="PANTHER" id="PTHR33711:SF9">
    <property type="entry name" value="PROTOCATECHUATE 3,4-DIOXYGENASE ALPHA CHAIN"/>
    <property type="match status" value="1"/>
</dbReference>
<dbReference type="InterPro" id="IPR012786">
    <property type="entry name" value="Protocat_dOase_a"/>
</dbReference>
<sequence>MMAQPLAYLKESPSQTAGPYVHIGCTPNYSGIEGVYAEDLGARMVDAETQGERIRIVGRVFDGVGTALKDALVEIWQADAQGLYPGPSETRGTADPHFSGFGRSPGDMTTGEFVFETIKPGKVPFKDGRPQAPHVTVWIVARGINLGLHTRMYFGDEEAANAADPVLARIEHRARVQTLIAPRTQEGDVPTYRFDIHLQGENETIFFDI</sequence>
<keyword evidence="2 5" id="KW-0223">Dioxygenase</keyword>
<keyword evidence="3" id="KW-0560">Oxidoreductase</keyword>
<dbReference type="HOGENOM" id="CLU_027719_7_1_5"/>
<evidence type="ECO:0000313" key="5">
    <source>
        <dbReference type="EMBL" id="EAS48930.1"/>
    </source>
</evidence>
<dbReference type="GO" id="GO:0008199">
    <property type="term" value="F:ferric iron binding"/>
    <property type="evidence" value="ECO:0007669"/>
    <property type="project" value="InterPro"/>
</dbReference>
<dbReference type="Proteomes" id="UP000000321">
    <property type="component" value="Unassembled WGS sequence"/>
</dbReference>
<evidence type="ECO:0000256" key="1">
    <source>
        <dbReference type="ARBA" id="ARBA00007825"/>
    </source>
</evidence>
<dbReference type="InterPro" id="IPR050770">
    <property type="entry name" value="Intradiol_RC_Dioxygenase"/>
</dbReference>
<dbReference type="PROSITE" id="PS00083">
    <property type="entry name" value="INTRADIOL_DIOXYGENAS"/>
    <property type="match status" value="1"/>
</dbReference>